<dbReference type="Gene3D" id="3.30.160.60">
    <property type="entry name" value="Classic Zinc Finger"/>
    <property type="match status" value="1"/>
</dbReference>
<keyword evidence="1" id="KW-0863">Zinc-finger</keyword>
<dbReference type="InterPro" id="IPR000315">
    <property type="entry name" value="Znf_B-box"/>
</dbReference>
<dbReference type="PANTHER" id="PTHR25462:SF296">
    <property type="entry name" value="MEIOTIC P26, ISOFORM F"/>
    <property type="match status" value="1"/>
</dbReference>
<name>A0A9D3YN28_DREPO</name>
<proteinExistence type="predicted"/>
<dbReference type="GO" id="GO:0008270">
    <property type="term" value="F:zinc ion binding"/>
    <property type="evidence" value="ECO:0007669"/>
    <property type="project" value="UniProtKB-KW"/>
</dbReference>
<comment type="caution">
    <text evidence="3">The sequence shown here is derived from an EMBL/GenBank/DDBJ whole genome shotgun (WGS) entry which is preliminary data.</text>
</comment>
<dbReference type="CDD" id="cd19756">
    <property type="entry name" value="Bbox2"/>
    <property type="match status" value="1"/>
</dbReference>
<protein>
    <recommendedName>
        <fullName evidence="2">B box-type domain-containing protein</fullName>
    </recommendedName>
</protein>
<feature type="domain" description="B box-type" evidence="2">
    <location>
        <begin position="83"/>
        <end position="112"/>
    </location>
</feature>
<dbReference type="Gene3D" id="2.120.10.30">
    <property type="entry name" value="TolB, C-terminal domain"/>
    <property type="match status" value="1"/>
</dbReference>
<dbReference type="InterPro" id="IPR047153">
    <property type="entry name" value="TRIM45/56/19-like"/>
</dbReference>
<reference evidence="3" key="2">
    <citation type="submission" date="2020-11" db="EMBL/GenBank/DDBJ databases">
        <authorList>
            <person name="McCartney M.A."/>
            <person name="Auch B."/>
            <person name="Kono T."/>
            <person name="Mallez S."/>
            <person name="Becker A."/>
            <person name="Gohl D.M."/>
            <person name="Silverstein K.A.T."/>
            <person name="Koren S."/>
            <person name="Bechman K.B."/>
            <person name="Herman A."/>
            <person name="Abrahante J.E."/>
            <person name="Garbe J."/>
        </authorList>
    </citation>
    <scope>NUCLEOTIDE SEQUENCE</scope>
    <source>
        <strain evidence="3">Duluth1</strain>
        <tissue evidence="3">Whole animal</tissue>
    </source>
</reference>
<dbReference type="CDD" id="cd19757">
    <property type="entry name" value="Bbox1"/>
    <property type="match status" value="1"/>
</dbReference>
<sequence>MATFSQSTIERGSDMVQDFLCSACDDKKLEVSADYYCESCVKFYCQKCIHLHGQLFTNHASHGRTDMQQWPVSKKVEDFFLKCDVHKEENLAMFCKDHRQLCCNRCAFLNHRQCKTLMFLSELVKITSTDLKQLLVTMKTTLAELKELQDNQEAGIRRVQISFDEQLHTIQVTREKIIAVLNMLEKKTLNEMKDTLATIQAYLKSDVDQCATLRHELKQLGDALQDISYTSMQELSLIATLKCQDKIQQFKKYRRNCAQVKSSITFHPNSEIMQCLSKSSGLGRIEPSNHFLTVLRNQDQVIMIEGKSEYYVRKQGSPHRKLTCAIEDICVLPSGQVLVVDSQNNTINLLNQQYQIVRHRCVSNGPWGICQITPTEVAVTCGKEIQFIKVNNSQLVEDWKLPLQHKCRGIANLYGDLLVTSGTALYQYSLGGKLVIKLHKDESDQETVWSCAVSLTCDKLYLTNRSKDKLLTLAMDGSVLSTFMDPHLISPSGVHVTPAGLVLVCGSKSNTILQVDSKGSRKLATLATETDGIDCPWSVCYNSNTDSMIVGQMKNKILVYKVK</sequence>
<reference evidence="3" key="1">
    <citation type="journal article" date="2019" name="bioRxiv">
        <title>The Genome of the Zebra Mussel, Dreissena polymorpha: A Resource for Invasive Species Research.</title>
        <authorList>
            <person name="McCartney M.A."/>
            <person name="Auch B."/>
            <person name="Kono T."/>
            <person name="Mallez S."/>
            <person name="Zhang Y."/>
            <person name="Obille A."/>
            <person name="Becker A."/>
            <person name="Abrahante J.E."/>
            <person name="Garbe J."/>
            <person name="Badalamenti J.P."/>
            <person name="Herman A."/>
            <person name="Mangelson H."/>
            <person name="Liachko I."/>
            <person name="Sullivan S."/>
            <person name="Sone E.D."/>
            <person name="Koren S."/>
            <person name="Silverstein K.A.T."/>
            <person name="Beckman K.B."/>
            <person name="Gohl D.M."/>
        </authorList>
    </citation>
    <scope>NUCLEOTIDE SEQUENCE</scope>
    <source>
        <strain evidence="3">Duluth1</strain>
        <tissue evidence="3">Whole animal</tissue>
    </source>
</reference>
<dbReference type="SUPFAM" id="SSF101898">
    <property type="entry name" value="NHL repeat"/>
    <property type="match status" value="1"/>
</dbReference>
<keyword evidence="1" id="KW-0479">Metal-binding</keyword>
<dbReference type="GO" id="GO:0061630">
    <property type="term" value="F:ubiquitin protein ligase activity"/>
    <property type="evidence" value="ECO:0007669"/>
    <property type="project" value="TreeGrafter"/>
</dbReference>
<accession>A0A9D3YN28</accession>
<dbReference type="EMBL" id="JAIWYP010000015">
    <property type="protein sequence ID" value="KAH3703844.1"/>
    <property type="molecule type" value="Genomic_DNA"/>
</dbReference>
<evidence type="ECO:0000256" key="1">
    <source>
        <dbReference type="PROSITE-ProRule" id="PRU00024"/>
    </source>
</evidence>
<dbReference type="SUPFAM" id="SSF57845">
    <property type="entry name" value="B-box zinc-binding domain"/>
    <property type="match status" value="1"/>
</dbReference>
<dbReference type="PROSITE" id="PS50119">
    <property type="entry name" value="ZF_BBOX"/>
    <property type="match status" value="2"/>
</dbReference>
<dbReference type="InterPro" id="IPR011042">
    <property type="entry name" value="6-blade_b-propeller_TolB-like"/>
</dbReference>
<gene>
    <name evidence="3" type="ORF">DPMN_078891</name>
</gene>
<keyword evidence="1" id="KW-0862">Zinc</keyword>
<dbReference type="PANTHER" id="PTHR25462">
    <property type="entry name" value="BONUS, ISOFORM C-RELATED"/>
    <property type="match status" value="1"/>
</dbReference>
<evidence type="ECO:0000259" key="2">
    <source>
        <dbReference type="PROSITE" id="PS50119"/>
    </source>
</evidence>
<dbReference type="AlphaFoldDB" id="A0A9D3YN28"/>
<evidence type="ECO:0000313" key="4">
    <source>
        <dbReference type="Proteomes" id="UP000828390"/>
    </source>
</evidence>
<feature type="domain" description="B box-type" evidence="2">
    <location>
        <begin position="16"/>
        <end position="59"/>
    </location>
</feature>
<evidence type="ECO:0000313" key="3">
    <source>
        <dbReference type="EMBL" id="KAH3703844.1"/>
    </source>
</evidence>
<keyword evidence="4" id="KW-1185">Reference proteome</keyword>
<organism evidence="3 4">
    <name type="scientific">Dreissena polymorpha</name>
    <name type="common">Zebra mussel</name>
    <name type="synonym">Mytilus polymorpha</name>
    <dbReference type="NCBI Taxonomy" id="45954"/>
    <lineage>
        <taxon>Eukaryota</taxon>
        <taxon>Metazoa</taxon>
        <taxon>Spiralia</taxon>
        <taxon>Lophotrochozoa</taxon>
        <taxon>Mollusca</taxon>
        <taxon>Bivalvia</taxon>
        <taxon>Autobranchia</taxon>
        <taxon>Heteroconchia</taxon>
        <taxon>Euheterodonta</taxon>
        <taxon>Imparidentia</taxon>
        <taxon>Neoheterodontei</taxon>
        <taxon>Myida</taxon>
        <taxon>Dreissenoidea</taxon>
        <taxon>Dreissenidae</taxon>
        <taxon>Dreissena</taxon>
    </lineage>
</organism>
<dbReference type="Proteomes" id="UP000828390">
    <property type="component" value="Unassembled WGS sequence"/>
</dbReference>